<evidence type="ECO:0000313" key="15">
    <source>
        <dbReference type="EMBL" id="KIK82104.1"/>
    </source>
</evidence>
<keyword evidence="8" id="KW-0233">DNA recombination</keyword>
<dbReference type="AlphaFoldDB" id="A0A0D0DK86"/>
<comment type="similarity">
    <text evidence="2">Belongs to the DNA repair metallo-beta-lactamase (DRMBL) family.</text>
</comment>
<feature type="compositionally biased region" description="Polar residues" evidence="13">
    <location>
        <begin position="1051"/>
        <end position="1072"/>
    </location>
</feature>
<dbReference type="InterPro" id="IPR036866">
    <property type="entry name" value="RibonucZ/Hydroxyglut_hydro"/>
</dbReference>
<evidence type="ECO:0000256" key="10">
    <source>
        <dbReference type="ARBA" id="ARBA00023242"/>
    </source>
</evidence>
<keyword evidence="16" id="KW-1185">Reference proteome</keyword>
<dbReference type="InParanoid" id="A0A0D0DK86"/>
<keyword evidence="4" id="KW-0255">Endonuclease</keyword>
<keyword evidence="10" id="KW-0539">Nucleus</keyword>
<dbReference type="GO" id="GO:0000723">
    <property type="term" value="P:telomere maintenance"/>
    <property type="evidence" value="ECO:0007669"/>
    <property type="project" value="TreeGrafter"/>
</dbReference>
<evidence type="ECO:0000256" key="3">
    <source>
        <dbReference type="ARBA" id="ARBA00022722"/>
    </source>
</evidence>
<dbReference type="Gene3D" id="3.40.50.12650">
    <property type="match status" value="1"/>
</dbReference>
<feature type="region of interest" description="Disordered" evidence="13">
    <location>
        <begin position="518"/>
        <end position="565"/>
    </location>
</feature>
<evidence type="ECO:0000256" key="5">
    <source>
        <dbReference type="ARBA" id="ARBA00022763"/>
    </source>
</evidence>
<evidence type="ECO:0000256" key="7">
    <source>
        <dbReference type="ARBA" id="ARBA00022839"/>
    </source>
</evidence>
<feature type="region of interest" description="Disordered" evidence="13">
    <location>
        <begin position="938"/>
        <end position="1014"/>
    </location>
</feature>
<evidence type="ECO:0000256" key="9">
    <source>
        <dbReference type="ARBA" id="ARBA00023204"/>
    </source>
</evidence>
<evidence type="ECO:0000256" key="1">
    <source>
        <dbReference type="ARBA" id="ARBA00004123"/>
    </source>
</evidence>
<dbReference type="Pfam" id="PF07522">
    <property type="entry name" value="DRMBL"/>
    <property type="match status" value="1"/>
</dbReference>
<evidence type="ECO:0000256" key="8">
    <source>
        <dbReference type="ARBA" id="ARBA00023172"/>
    </source>
</evidence>
<gene>
    <name evidence="15" type="ORF">PAXRUDRAFT_154539</name>
</gene>
<evidence type="ECO:0000313" key="16">
    <source>
        <dbReference type="Proteomes" id="UP000054538"/>
    </source>
</evidence>
<feature type="compositionally biased region" description="Polar residues" evidence="13">
    <location>
        <begin position="987"/>
        <end position="1000"/>
    </location>
</feature>
<dbReference type="GO" id="GO:0006310">
    <property type="term" value="P:DNA recombination"/>
    <property type="evidence" value="ECO:0007669"/>
    <property type="project" value="UniProtKB-KW"/>
</dbReference>
<feature type="region of interest" description="Disordered" evidence="13">
    <location>
        <begin position="1032"/>
        <end position="1093"/>
    </location>
</feature>
<accession>A0A0D0DK86</accession>
<feature type="region of interest" description="Disordered" evidence="13">
    <location>
        <begin position="767"/>
        <end position="796"/>
    </location>
</feature>
<name>A0A0D0DK86_9AGAM</name>
<organism evidence="15 16">
    <name type="scientific">Paxillus rubicundulus Ve08.2h10</name>
    <dbReference type="NCBI Taxonomy" id="930991"/>
    <lineage>
        <taxon>Eukaryota</taxon>
        <taxon>Fungi</taxon>
        <taxon>Dikarya</taxon>
        <taxon>Basidiomycota</taxon>
        <taxon>Agaricomycotina</taxon>
        <taxon>Agaricomycetes</taxon>
        <taxon>Agaricomycetidae</taxon>
        <taxon>Boletales</taxon>
        <taxon>Paxilineae</taxon>
        <taxon>Paxillaceae</taxon>
        <taxon>Paxillus</taxon>
    </lineage>
</organism>
<dbReference type="OrthoDB" id="5561659at2759"/>
<evidence type="ECO:0000256" key="6">
    <source>
        <dbReference type="ARBA" id="ARBA00022801"/>
    </source>
</evidence>
<proteinExistence type="inferred from homology"/>
<dbReference type="STRING" id="930991.A0A0D0DK86"/>
<feature type="compositionally biased region" description="Low complexity" evidence="13">
    <location>
        <begin position="768"/>
        <end position="782"/>
    </location>
</feature>
<keyword evidence="9" id="KW-0234">DNA repair</keyword>
<keyword evidence="7" id="KW-0269">Exonuclease</keyword>
<feature type="compositionally biased region" description="Low complexity" evidence="13">
    <location>
        <begin position="946"/>
        <end position="974"/>
    </location>
</feature>
<protein>
    <recommendedName>
        <fullName evidence="11">Protein artemis</fullName>
    </recommendedName>
    <alternativeName>
        <fullName evidence="12">DNA cross-link repair 1C protein</fullName>
    </alternativeName>
</protein>
<feature type="region of interest" description="Disordered" evidence="13">
    <location>
        <begin position="598"/>
        <end position="640"/>
    </location>
</feature>
<dbReference type="PANTHER" id="PTHR23240">
    <property type="entry name" value="DNA CROSS-LINK REPAIR PROTEIN PSO2/SNM1-RELATED"/>
    <property type="match status" value="1"/>
</dbReference>
<dbReference type="GO" id="GO:0035312">
    <property type="term" value="F:5'-3' DNA exonuclease activity"/>
    <property type="evidence" value="ECO:0007669"/>
    <property type="project" value="TreeGrafter"/>
</dbReference>
<evidence type="ECO:0000256" key="12">
    <source>
        <dbReference type="ARBA" id="ARBA00042677"/>
    </source>
</evidence>
<evidence type="ECO:0000256" key="2">
    <source>
        <dbReference type="ARBA" id="ARBA00010304"/>
    </source>
</evidence>
<reference evidence="16" key="2">
    <citation type="submission" date="2015-01" db="EMBL/GenBank/DDBJ databases">
        <title>Evolutionary Origins and Diversification of the Mycorrhizal Mutualists.</title>
        <authorList>
            <consortium name="DOE Joint Genome Institute"/>
            <consortium name="Mycorrhizal Genomics Consortium"/>
            <person name="Kohler A."/>
            <person name="Kuo A."/>
            <person name="Nagy L.G."/>
            <person name="Floudas D."/>
            <person name="Copeland A."/>
            <person name="Barry K.W."/>
            <person name="Cichocki N."/>
            <person name="Veneault-Fourrey C."/>
            <person name="LaButti K."/>
            <person name="Lindquist E.A."/>
            <person name="Lipzen A."/>
            <person name="Lundell T."/>
            <person name="Morin E."/>
            <person name="Murat C."/>
            <person name="Riley R."/>
            <person name="Ohm R."/>
            <person name="Sun H."/>
            <person name="Tunlid A."/>
            <person name="Henrissat B."/>
            <person name="Grigoriev I.V."/>
            <person name="Hibbett D.S."/>
            <person name="Martin F."/>
        </authorList>
    </citation>
    <scope>NUCLEOTIDE SEQUENCE [LARGE SCALE GENOMIC DNA]</scope>
    <source>
        <strain evidence="16">Ve08.2h10</strain>
    </source>
</reference>
<dbReference type="GO" id="GO:0036297">
    <property type="term" value="P:interstrand cross-link repair"/>
    <property type="evidence" value="ECO:0007669"/>
    <property type="project" value="TreeGrafter"/>
</dbReference>
<keyword evidence="6" id="KW-0378">Hydrolase</keyword>
<dbReference type="InterPro" id="IPR011084">
    <property type="entry name" value="DRMBL"/>
</dbReference>
<dbReference type="GO" id="GO:0006303">
    <property type="term" value="P:double-strand break repair via nonhomologous end joining"/>
    <property type="evidence" value="ECO:0007669"/>
    <property type="project" value="TreeGrafter"/>
</dbReference>
<dbReference type="GO" id="GO:0005634">
    <property type="term" value="C:nucleus"/>
    <property type="evidence" value="ECO:0007669"/>
    <property type="project" value="UniProtKB-SubCell"/>
</dbReference>
<keyword evidence="3" id="KW-0540">Nuclease</keyword>
<evidence type="ECO:0000256" key="13">
    <source>
        <dbReference type="SAM" id="MobiDB-lite"/>
    </source>
</evidence>
<dbReference type="PANTHER" id="PTHR23240:SF8">
    <property type="entry name" value="PROTEIN ARTEMIS"/>
    <property type="match status" value="1"/>
</dbReference>
<dbReference type="Proteomes" id="UP000054538">
    <property type="component" value="Unassembled WGS sequence"/>
</dbReference>
<dbReference type="GO" id="GO:0004519">
    <property type="term" value="F:endonuclease activity"/>
    <property type="evidence" value="ECO:0007669"/>
    <property type="project" value="UniProtKB-KW"/>
</dbReference>
<sequence>MPSGTPYHAFALPYPIRVDNFTDTIDDLPPPYNRPALHLLTHTHSDHIAGLAAKSFAYRVICSPDAKEMLLRHEVYAERSLHDHEYRTEKKRTFGHLKIEPYVMPNGQKFYTGSRDLLRPVPLNTPTEFDVSDNETVTITLLDANHCPGAVMFLIEGPRGSVLHTGDLRAEPWFLSSMTRNPFLQPYLADSADDLRVFVARREGTHAEATGLVKTLEALYLDTACLLSPVVVPSKGHAVQGLVELIALFPSSTYFFINSWTWGYEDVLKGIARAFHCKIHFDRYKHSIYSQLSDPFLRAIGTRDASNTRFHACERFDRCSFVDVPPYHFGTMGAVAPPSKEGKKVVYVNPMTMSCAGWETYKATIKRQVLTGEDVDSLLVPLSRHSPLPELMNFVSLFRPRRIVPNMLDPALNGLDWGAMSRMFSGCLSSGTPSSLLSSITAPPCPLVSHPSIAHLPGPAGLSSTYELGRISRASEDEDVDAAYSNLVGPSDAADKWGEKGGKKRKVEVLKAWLGSGRRNGFPRSDGGAHEDEVEMAASQGMPRPVAGPSRLAGSSTSGYLSIPAPLKTPRLYLDDDSDDSSYEGGSDEHAKVAWRLFGGGEGDDPREDLAWSSPQSQSQPDRPLAVEIDGNTLPTPSTSPMLHQRRLVIEAKGKERDISENPVQYPSATPTKQLIGHTPTEHVMLPTTADLSLLPPSSPLGCIVSFSSAHTSPCASFDDIRCSDRAPDTSEEQQTNAECGSGSQPFACLDNVLLQGDLLKILSQVHAPRQPQAQSQTQQTPRPRRRQRSPSSDMVTVFNLENLGEFPAPKRVRIDLESSGVRLEAEADDKFETPKPALSESLQTFSTPPRRRTSPKCNIAASAISPIELDRSPTVPDSTGIDVVGVGVALSSERINTSTVLPHALRSTPTISFRTRKRLDTDVSLLKAGKMAPTPEISVASSSRLTETAASTSTPALLPPTTLTSPPQDPSSLAYLAGSKAVPTLGSRTPDTTIPTTSAHPPMSPRTAARRAERAERRLITEKLRLARPDLADRNKLSRSRTSRLEKETTSVSVSKIGSSGASMIPWSSSRVGAEGGGTRGPSSKLAGEDTKVDWERSRQLAAKVREAVKSGRKASDVLPRLMCLQR</sequence>
<evidence type="ECO:0000259" key="14">
    <source>
        <dbReference type="Pfam" id="PF07522"/>
    </source>
</evidence>
<evidence type="ECO:0000256" key="11">
    <source>
        <dbReference type="ARBA" id="ARBA00039759"/>
    </source>
</evidence>
<comment type="subcellular location">
    <subcellularLocation>
        <location evidence="1">Nucleus</location>
    </subcellularLocation>
</comment>
<dbReference type="Gene3D" id="3.60.15.10">
    <property type="entry name" value="Ribonuclease Z/Hydroxyacylglutathione hydrolase-like"/>
    <property type="match status" value="1"/>
</dbReference>
<reference evidence="15 16" key="1">
    <citation type="submission" date="2014-04" db="EMBL/GenBank/DDBJ databases">
        <authorList>
            <consortium name="DOE Joint Genome Institute"/>
            <person name="Kuo A."/>
            <person name="Kohler A."/>
            <person name="Jargeat P."/>
            <person name="Nagy L.G."/>
            <person name="Floudas D."/>
            <person name="Copeland A."/>
            <person name="Barry K.W."/>
            <person name="Cichocki N."/>
            <person name="Veneault-Fourrey C."/>
            <person name="LaButti K."/>
            <person name="Lindquist E.A."/>
            <person name="Lipzen A."/>
            <person name="Lundell T."/>
            <person name="Morin E."/>
            <person name="Murat C."/>
            <person name="Sun H."/>
            <person name="Tunlid A."/>
            <person name="Henrissat B."/>
            <person name="Grigoriev I.V."/>
            <person name="Hibbett D.S."/>
            <person name="Martin F."/>
            <person name="Nordberg H.P."/>
            <person name="Cantor M.N."/>
            <person name="Hua S.X."/>
        </authorList>
    </citation>
    <scope>NUCLEOTIDE SEQUENCE [LARGE SCALE GENOMIC DNA]</scope>
    <source>
        <strain evidence="15 16">Ve08.2h10</strain>
    </source>
</reference>
<keyword evidence="5" id="KW-0227">DNA damage</keyword>
<feature type="domain" description="DNA repair metallo-beta-lactamase" evidence="14">
    <location>
        <begin position="302"/>
        <end position="406"/>
    </location>
</feature>
<evidence type="ECO:0000256" key="4">
    <source>
        <dbReference type="ARBA" id="ARBA00022759"/>
    </source>
</evidence>
<dbReference type="EMBL" id="KN825678">
    <property type="protein sequence ID" value="KIK82104.1"/>
    <property type="molecule type" value="Genomic_DNA"/>
</dbReference>
<dbReference type="GO" id="GO:0003684">
    <property type="term" value="F:damaged DNA binding"/>
    <property type="evidence" value="ECO:0007669"/>
    <property type="project" value="TreeGrafter"/>
</dbReference>
<dbReference type="SUPFAM" id="SSF56281">
    <property type="entry name" value="Metallo-hydrolase/oxidoreductase"/>
    <property type="match status" value="1"/>
</dbReference>
<dbReference type="HOGENOM" id="CLU_008345_0_0_1"/>